<dbReference type="SUPFAM" id="SSF55874">
    <property type="entry name" value="ATPase domain of HSP90 chaperone/DNA topoisomerase II/histidine kinase"/>
    <property type="match status" value="1"/>
</dbReference>
<keyword evidence="6" id="KW-0418">Kinase</keyword>
<dbReference type="Pfam" id="PF02518">
    <property type="entry name" value="HATPase_c"/>
    <property type="match status" value="1"/>
</dbReference>
<dbReference type="Gene3D" id="3.30.565.10">
    <property type="entry name" value="Histidine kinase-like ATPase, C-terminal domain"/>
    <property type="match status" value="1"/>
</dbReference>
<dbReference type="SMART" id="SM00388">
    <property type="entry name" value="HisKA"/>
    <property type="match status" value="1"/>
</dbReference>
<dbReference type="PROSITE" id="PS50113">
    <property type="entry name" value="PAC"/>
    <property type="match status" value="1"/>
</dbReference>
<dbReference type="InterPro" id="IPR005467">
    <property type="entry name" value="His_kinase_dom"/>
</dbReference>
<feature type="domain" description="PAC" evidence="5">
    <location>
        <begin position="120"/>
        <end position="172"/>
    </location>
</feature>
<organism evidence="6 7">
    <name type="scientific">Trichlorobacter ammonificans</name>
    <dbReference type="NCBI Taxonomy" id="2916410"/>
    <lineage>
        <taxon>Bacteria</taxon>
        <taxon>Pseudomonadati</taxon>
        <taxon>Thermodesulfobacteriota</taxon>
        <taxon>Desulfuromonadia</taxon>
        <taxon>Geobacterales</taxon>
        <taxon>Geobacteraceae</taxon>
        <taxon>Trichlorobacter</taxon>
    </lineage>
</organism>
<feature type="domain" description="Histidine kinase" evidence="4">
    <location>
        <begin position="185"/>
        <end position="408"/>
    </location>
</feature>
<dbReference type="EC" id="2.7.13.3" evidence="2"/>
<proteinExistence type="predicted"/>
<dbReference type="PRINTS" id="PR00344">
    <property type="entry name" value="BCTRLSENSOR"/>
</dbReference>
<name>A0ABM9D948_9BACT</name>
<dbReference type="SMART" id="SM00086">
    <property type="entry name" value="PAC"/>
    <property type="match status" value="1"/>
</dbReference>
<evidence type="ECO:0000256" key="1">
    <source>
        <dbReference type="ARBA" id="ARBA00000085"/>
    </source>
</evidence>
<dbReference type="InterPro" id="IPR036097">
    <property type="entry name" value="HisK_dim/P_sf"/>
</dbReference>
<dbReference type="InterPro" id="IPR013655">
    <property type="entry name" value="PAS_fold_3"/>
</dbReference>
<dbReference type="NCBIfam" id="TIGR00229">
    <property type="entry name" value="sensory_box"/>
    <property type="match status" value="1"/>
</dbReference>
<evidence type="ECO:0000259" key="5">
    <source>
        <dbReference type="PROSITE" id="PS50113"/>
    </source>
</evidence>
<dbReference type="InterPro" id="IPR000014">
    <property type="entry name" value="PAS"/>
</dbReference>
<dbReference type="PROSITE" id="PS50109">
    <property type="entry name" value="HIS_KIN"/>
    <property type="match status" value="1"/>
</dbReference>
<dbReference type="RefSeq" id="WP_305732070.1">
    <property type="nucleotide sequence ID" value="NZ_OW150024.1"/>
</dbReference>
<keyword evidence="7" id="KW-1185">Reference proteome</keyword>
<dbReference type="PANTHER" id="PTHR43065">
    <property type="entry name" value="SENSOR HISTIDINE KINASE"/>
    <property type="match status" value="1"/>
</dbReference>
<dbReference type="InterPro" id="IPR000700">
    <property type="entry name" value="PAS-assoc_C"/>
</dbReference>
<keyword evidence="3" id="KW-0597">Phosphoprotein</keyword>
<gene>
    <name evidence="6" type="ORF">GEAMG1_1404</name>
</gene>
<evidence type="ECO:0000256" key="2">
    <source>
        <dbReference type="ARBA" id="ARBA00012438"/>
    </source>
</evidence>
<dbReference type="InterPro" id="IPR035965">
    <property type="entry name" value="PAS-like_dom_sf"/>
</dbReference>
<evidence type="ECO:0000313" key="6">
    <source>
        <dbReference type="EMBL" id="CAH2031234.1"/>
    </source>
</evidence>
<sequence length="433" mass="47832">MTPSPLQRQPERHTLLLRIKHLEEALQREKVRAETIMRLQADELRKTRDYYLTLLENFPALIWRANNAAHCDYFNTTWLTFTGRTLRQELDNGWIEGVHPDDVQRCQDTYLAAFTRRQPFVMEYRLRRHDGEYRTIRDHGAPLFSPDGAFSGYLGSCYDIHDQKMLEERLRHSQKMESIGILAGGVAHDFNNILSIILGYGGMLLLQTPPATPAHEQLTAVVDAALRASKLTGKLLAFSRQKETAPERVCLGDQVEGFDAFLHQLAGKQVTIRFDLQDRPLAVNLGRGVIEQILINLTVNARDAMPEGGELTISTDRVVLDELTAASLGLTPAIPYARLRVVDTGCGITPDILPKVFDPFFTTKGVGKGSGLGLSLVYGVVRQHGGTVTIASRVQEGTTVTIHLPLAGNDPAEGSSAQPSCPLNPGDNAGICC</sequence>
<dbReference type="InterPro" id="IPR004358">
    <property type="entry name" value="Sig_transdc_His_kin-like_C"/>
</dbReference>
<dbReference type="InterPro" id="IPR036890">
    <property type="entry name" value="HATPase_C_sf"/>
</dbReference>
<dbReference type="Gene3D" id="1.10.287.130">
    <property type="match status" value="1"/>
</dbReference>
<dbReference type="CDD" id="cd00082">
    <property type="entry name" value="HisKA"/>
    <property type="match status" value="1"/>
</dbReference>
<keyword evidence="6" id="KW-0808">Transferase</keyword>
<dbReference type="Proteomes" id="UP001295463">
    <property type="component" value="Chromosome"/>
</dbReference>
<dbReference type="Pfam" id="PF08447">
    <property type="entry name" value="PAS_3"/>
    <property type="match status" value="1"/>
</dbReference>
<dbReference type="SUPFAM" id="SSF55785">
    <property type="entry name" value="PYP-like sensor domain (PAS domain)"/>
    <property type="match status" value="1"/>
</dbReference>
<dbReference type="InterPro" id="IPR001610">
    <property type="entry name" value="PAC"/>
</dbReference>
<dbReference type="InterPro" id="IPR003594">
    <property type="entry name" value="HATPase_dom"/>
</dbReference>
<reference evidence="6 7" key="1">
    <citation type="submission" date="2022-03" db="EMBL/GenBank/DDBJ databases">
        <authorList>
            <person name="Koch H."/>
        </authorList>
    </citation>
    <scope>NUCLEOTIDE SEQUENCE [LARGE SCALE GENOMIC DNA]</scope>
    <source>
        <strain evidence="6 7">G1</strain>
    </source>
</reference>
<dbReference type="SMART" id="SM00091">
    <property type="entry name" value="PAS"/>
    <property type="match status" value="1"/>
</dbReference>
<dbReference type="SUPFAM" id="SSF47384">
    <property type="entry name" value="Homodimeric domain of signal transducing histidine kinase"/>
    <property type="match status" value="1"/>
</dbReference>
<protein>
    <recommendedName>
        <fullName evidence="2">histidine kinase</fullName>
        <ecNumber evidence="2">2.7.13.3</ecNumber>
    </recommendedName>
</protein>
<dbReference type="CDD" id="cd00130">
    <property type="entry name" value="PAS"/>
    <property type="match status" value="1"/>
</dbReference>
<comment type="catalytic activity">
    <reaction evidence="1">
        <text>ATP + protein L-histidine = ADP + protein N-phospho-L-histidine.</text>
        <dbReference type="EC" id="2.7.13.3"/>
    </reaction>
</comment>
<dbReference type="EMBL" id="OW150024">
    <property type="protein sequence ID" value="CAH2031234.1"/>
    <property type="molecule type" value="Genomic_DNA"/>
</dbReference>
<dbReference type="SMART" id="SM00387">
    <property type="entry name" value="HATPase_c"/>
    <property type="match status" value="1"/>
</dbReference>
<evidence type="ECO:0000256" key="3">
    <source>
        <dbReference type="ARBA" id="ARBA00022553"/>
    </source>
</evidence>
<evidence type="ECO:0000313" key="7">
    <source>
        <dbReference type="Proteomes" id="UP001295463"/>
    </source>
</evidence>
<accession>A0ABM9D948</accession>
<dbReference type="InterPro" id="IPR003661">
    <property type="entry name" value="HisK_dim/P_dom"/>
</dbReference>
<dbReference type="Gene3D" id="3.30.450.20">
    <property type="entry name" value="PAS domain"/>
    <property type="match status" value="1"/>
</dbReference>
<dbReference type="GO" id="GO:0004673">
    <property type="term" value="F:protein histidine kinase activity"/>
    <property type="evidence" value="ECO:0007669"/>
    <property type="project" value="UniProtKB-EC"/>
</dbReference>
<evidence type="ECO:0000259" key="4">
    <source>
        <dbReference type="PROSITE" id="PS50109"/>
    </source>
</evidence>
<dbReference type="PANTHER" id="PTHR43065:SF42">
    <property type="entry name" value="TWO-COMPONENT SENSOR PPRA"/>
    <property type="match status" value="1"/>
</dbReference>